<reference evidence="2" key="1">
    <citation type="submission" date="2020-11" db="EMBL/GenBank/DDBJ databases">
        <authorList>
            <person name="Whitehead M."/>
        </authorList>
    </citation>
    <scope>NUCLEOTIDE SEQUENCE</scope>
    <source>
        <strain evidence="2">EGII</strain>
    </source>
</reference>
<evidence type="ECO:0000313" key="3">
    <source>
        <dbReference type="Proteomes" id="UP000606786"/>
    </source>
</evidence>
<feature type="region of interest" description="Disordered" evidence="1">
    <location>
        <begin position="66"/>
        <end position="123"/>
    </location>
</feature>
<comment type="caution">
    <text evidence="2">The sequence shown here is derived from an EMBL/GenBank/DDBJ whole genome shotgun (WGS) entry which is preliminary data.</text>
</comment>
<dbReference type="AlphaFoldDB" id="A0A811V2R2"/>
<dbReference type="OrthoDB" id="9451547at2759"/>
<feature type="compositionally biased region" description="Polar residues" evidence="1">
    <location>
        <begin position="84"/>
        <end position="104"/>
    </location>
</feature>
<feature type="compositionally biased region" description="Basic and acidic residues" evidence="1">
    <location>
        <begin position="112"/>
        <end position="123"/>
    </location>
</feature>
<evidence type="ECO:0000313" key="2">
    <source>
        <dbReference type="EMBL" id="CAD7005214.1"/>
    </source>
</evidence>
<dbReference type="Proteomes" id="UP000606786">
    <property type="component" value="Unassembled WGS sequence"/>
</dbReference>
<gene>
    <name evidence="2" type="ORF">CCAP1982_LOCUS13574</name>
</gene>
<dbReference type="EMBL" id="CAJHJT010000034">
    <property type="protein sequence ID" value="CAD7005214.1"/>
    <property type="molecule type" value="Genomic_DNA"/>
</dbReference>
<sequence length="310" mass="34015">MGSGNGNEGVLQASQIFKPLDGLMSQRFVSESILQILVSHPSHCLNKKSDFKTPVIVPLKIPEVKPVSKQRKGSTDNDDVPGSKSATSVPVITPRNPSSSSSRGQKVGRSKAKTDLEKLSESSIEKPAHEKLELYKAIFDDSSDEEGADQYEVTVIKGSDNSADCNIKRDSILNSDHVNLLRNTSPPRGIFSALLSKQVVAQNSQPTTCKSKESLEGETSRRLRRLISERLQAGGSTDINSEVPSTSSGVKPDFYGPQLPQHIQTLSTSKAVDEMNKVIEEKMIRFLAQRAKNSRQVEDEGWVEKKFGEH</sequence>
<evidence type="ECO:0000256" key="1">
    <source>
        <dbReference type="SAM" id="MobiDB-lite"/>
    </source>
</evidence>
<organism evidence="2 3">
    <name type="scientific">Ceratitis capitata</name>
    <name type="common">Mediterranean fruit fly</name>
    <name type="synonym">Tephritis capitata</name>
    <dbReference type="NCBI Taxonomy" id="7213"/>
    <lineage>
        <taxon>Eukaryota</taxon>
        <taxon>Metazoa</taxon>
        <taxon>Ecdysozoa</taxon>
        <taxon>Arthropoda</taxon>
        <taxon>Hexapoda</taxon>
        <taxon>Insecta</taxon>
        <taxon>Pterygota</taxon>
        <taxon>Neoptera</taxon>
        <taxon>Endopterygota</taxon>
        <taxon>Diptera</taxon>
        <taxon>Brachycera</taxon>
        <taxon>Muscomorpha</taxon>
        <taxon>Tephritoidea</taxon>
        <taxon>Tephritidae</taxon>
        <taxon>Ceratitis</taxon>
        <taxon>Ceratitis</taxon>
    </lineage>
</organism>
<keyword evidence="3" id="KW-1185">Reference proteome</keyword>
<protein>
    <submittedName>
        <fullName evidence="2">(Mediterranean fruit fly) hypothetical protein</fullName>
    </submittedName>
</protein>
<accession>A0A811V2R2</accession>
<name>A0A811V2R2_CERCA</name>
<proteinExistence type="predicted"/>